<dbReference type="InterPro" id="IPR011701">
    <property type="entry name" value="MFS"/>
</dbReference>
<comment type="subcellular location">
    <subcellularLocation>
        <location evidence="1">Cell membrane</location>
        <topology evidence="1">Multi-pass membrane protein</topology>
    </subcellularLocation>
</comment>
<dbReference type="Proteomes" id="UP001501353">
    <property type="component" value="Unassembled WGS sequence"/>
</dbReference>
<feature type="transmembrane region" description="Helical" evidence="7">
    <location>
        <begin position="259"/>
        <end position="280"/>
    </location>
</feature>
<keyword evidence="4 7" id="KW-0812">Transmembrane</keyword>
<dbReference type="NCBIfam" id="NF008397">
    <property type="entry name" value="PRK11195.1"/>
    <property type="match status" value="1"/>
</dbReference>
<evidence type="ECO:0000256" key="1">
    <source>
        <dbReference type="ARBA" id="ARBA00004651"/>
    </source>
</evidence>
<dbReference type="EMBL" id="BAAAZE010000010">
    <property type="protein sequence ID" value="GAA4026756.1"/>
    <property type="molecule type" value="Genomic_DNA"/>
</dbReference>
<keyword evidence="9" id="KW-1185">Reference proteome</keyword>
<feature type="transmembrane region" description="Helical" evidence="7">
    <location>
        <begin position="48"/>
        <end position="68"/>
    </location>
</feature>
<feature type="transmembrane region" description="Helical" evidence="7">
    <location>
        <begin position="133"/>
        <end position="155"/>
    </location>
</feature>
<organism evidence="8 9">
    <name type="scientific">Actimicrobium antarcticum</name>
    <dbReference type="NCBI Taxonomy" id="1051899"/>
    <lineage>
        <taxon>Bacteria</taxon>
        <taxon>Pseudomonadati</taxon>
        <taxon>Pseudomonadota</taxon>
        <taxon>Betaproteobacteria</taxon>
        <taxon>Burkholderiales</taxon>
        <taxon>Oxalobacteraceae</taxon>
        <taxon>Actimicrobium</taxon>
    </lineage>
</organism>
<name>A0ABP7TIB4_9BURK</name>
<dbReference type="Gene3D" id="1.20.1250.20">
    <property type="entry name" value="MFS general substrate transporter like domains"/>
    <property type="match status" value="1"/>
</dbReference>
<dbReference type="PANTHER" id="PTHR43266:SF2">
    <property type="entry name" value="MAJOR FACILITATOR SUPERFAMILY (MFS) PROFILE DOMAIN-CONTAINING PROTEIN"/>
    <property type="match status" value="1"/>
</dbReference>
<evidence type="ECO:0000256" key="4">
    <source>
        <dbReference type="ARBA" id="ARBA00022692"/>
    </source>
</evidence>
<feature type="transmembrane region" description="Helical" evidence="7">
    <location>
        <begin position="287"/>
        <end position="306"/>
    </location>
</feature>
<keyword evidence="2" id="KW-0813">Transport</keyword>
<proteinExistence type="predicted"/>
<dbReference type="RefSeq" id="WP_344763783.1">
    <property type="nucleotide sequence ID" value="NZ_BAAAZE010000010.1"/>
</dbReference>
<keyword evidence="5 7" id="KW-1133">Transmembrane helix</keyword>
<feature type="transmembrane region" description="Helical" evidence="7">
    <location>
        <begin position="379"/>
        <end position="397"/>
    </location>
</feature>
<feature type="transmembrane region" description="Helical" evidence="7">
    <location>
        <begin position="225"/>
        <end position="247"/>
    </location>
</feature>
<gene>
    <name evidence="8" type="primary">lplT_1</name>
    <name evidence="8" type="ORF">GCM10022212_25980</name>
</gene>
<reference evidence="9" key="1">
    <citation type="journal article" date="2019" name="Int. J. Syst. Evol. Microbiol.">
        <title>The Global Catalogue of Microorganisms (GCM) 10K type strain sequencing project: providing services to taxonomists for standard genome sequencing and annotation.</title>
        <authorList>
            <consortium name="The Broad Institute Genomics Platform"/>
            <consortium name="The Broad Institute Genome Sequencing Center for Infectious Disease"/>
            <person name="Wu L."/>
            <person name="Ma J."/>
        </authorList>
    </citation>
    <scope>NUCLEOTIDE SEQUENCE [LARGE SCALE GENOMIC DNA]</scope>
    <source>
        <strain evidence="9">JCM 16673</strain>
    </source>
</reference>
<keyword evidence="3" id="KW-1003">Cell membrane</keyword>
<dbReference type="PANTHER" id="PTHR43266">
    <property type="entry name" value="MACROLIDE-EFFLUX PROTEIN"/>
    <property type="match status" value="1"/>
</dbReference>
<evidence type="ECO:0000256" key="2">
    <source>
        <dbReference type="ARBA" id="ARBA00022448"/>
    </source>
</evidence>
<feature type="transmembrane region" description="Helical" evidence="7">
    <location>
        <begin position="353"/>
        <end position="373"/>
    </location>
</feature>
<sequence>MRLPATNRRAFIPLLLAQFLSALGDNALLVAAIGLLSENAAPAWMTPALRICFYLAFVLLGVFAGAFADAFAKSRIVTVTNLIKLAGCALLLVGVHPLLAYALVGMGASAYAPARYGMLSELLPNAELVLANAWIEVSGMFSILAGVALGGLLVVPTLQIAGLGTPARSACAGIAGVYALASLAALAIPRGTACDPLALAHPGAMLRNFIRSSRILWRDQRASQAMAVTSVFWAIAAALQFLVLRWAETVLHLPLSQAALLQCALALGIVGGAVAAARLVPLAAATATVPAGLGIGVLIIAMQLVSTPWAGTVILVLIGILAGLLLVPMNALLQTRGSRILQPGQSIAVQNFYENLAALAVLALYGGLTMAGISLNAMVTGFGAVILCATGVMMRGAKRR</sequence>
<feature type="transmembrane region" description="Helical" evidence="7">
    <location>
        <begin position="312"/>
        <end position="333"/>
    </location>
</feature>
<feature type="transmembrane region" description="Helical" evidence="7">
    <location>
        <begin position="89"/>
        <end position="113"/>
    </location>
</feature>
<accession>A0ABP7TIB4</accession>
<evidence type="ECO:0000256" key="7">
    <source>
        <dbReference type="SAM" id="Phobius"/>
    </source>
</evidence>
<evidence type="ECO:0000313" key="9">
    <source>
        <dbReference type="Proteomes" id="UP001501353"/>
    </source>
</evidence>
<evidence type="ECO:0000256" key="3">
    <source>
        <dbReference type="ARBA" id="ARBA00022475"/>
    </source>
</evidence>
<evidence type="ECO:0000256" key="6">
    <source>
        <dbReference type="ARBA" id="ARBA00023136"/>
    </source>
</evidence>
<comment type="caution">
    <text evidence="8">The sequence shown here is derived from an EMBL/GenBank/DDBJ whole genome shotgun (WGS) entry which is preliminary data.</text>
</comment>
<protein>
    <submittedName>
        <fullName evidence="8">Lysophospholipid transporter LplT</fullName>
    </submittedName>
</protein>
<dbReference type="Pfam" id="PF07690">
    <property type="entry name" value="MFS_1"/>
    <property type="match status" value="1"/>
</dbReference>
<dbReference type="InterPro" id="IPR036259">
    <property type="entry name" value="MFS_trans_sf"/>
</dbReference>
<keyword evidence="6 7" id="KW-0472">Membrane</keyword>
<evidence type="ECO:0000313" key="8">
    <source>
        <dbReference type="EMBL" id="GAA4026756.1"/>
    </source>
</evidence>
<evidence type="ECO:0000256" key="5">
    <source>
        <dbReference type="ARBA" id="ARBA00022989"/>
    </source>
</evidence>
<dbReference type="SUPFAM" id="SSF103473">
    <property type="entry name" value="MFS general substrate transporter"/>
    <property type="match status" value="1"/>
</dbReference>